<proteinExistence type="predicted"/>
<organism evidence="3 4">
    <name type="scientific">Variibacter gotjawalensis</name>
    <dbReference type="NCBI Taxonomy" id="1333996"/>
    <lineage>
        <taxon>Bacteria</taxon>
        <taxon>Pseudomonadati</taxon>
        <taxon>Pseudomonadota</taxon>
        <taxon>Alphaproteobacteria</taxon>
        <taxon>Hyphomicrobiales</taxon>
        <taxon>Nitrobacteraceae</taxon>
        <taxon>Variibacter</taxon>
    </lineage>
</organism>
<feature type="region of interest" description="Disordered" evidence="1">
    <location>
        <begin position="1"/>
        <end position="24"/>
    </location>
</feature>
<evidence type="ECO:0000313" key="3">
    <source>
        <dbReference type="EMBL" id="BAT58553.1"/>
    </source>
</evidence>
<dbReference type="Pfam" id="PF18932">
    <property type="entry name" value="DUF5681"/>
    <property type="match status" value="1"/>
</dbReference>
<evidence type="ECO:0000313" key="4">
    <source>
        <dbReference type="Proteomes" id="UP000236884"/>
    </source>
</evidence>
<gene>
    <name evidence="3" type="ORF">GJW-30_1_01079</name>
</gene>
<dbReference type="RefSeq" id="WP_096352648.1">
    <property type="nucleotide sequence ID" value="NZ_AP014946.1"/>
</dbReference>
<sequence>MSEASNRTRFKPGQSGNPTGRPKGALGFAAIVKKLLHGKITITENGRRKKISRAEALAHSIIKKAFSGDMKALAFLANFQERHDPPDHPSEKVPVVEEDLKIIAGFLKRMGGEGGKQ</sequence>
<dbReference type="AlphaFoldDB" id="A0A0S3PRN5"/>
<accession>A0A0S3PRN5</accession>
<name>A0A0S3PRN5_9BRAD</name>
<reference evidence="3 4" key="1">
    <citation type="submission" date="2015-08" db="EMBL/GenBank/DDBJ databases">
        <title>Investigation of the bacterial diversity of lava forest soil.</title>
        <authorList>
            <person name="Lee J.S."/>
        </authorList>
    </citation>
    <scope>NUCLEOTIDE SEQUENCE [LARGE SCALE GENOMIC DNA]</scope>
    <source>
        <strain evidence="3 4">GJW-30</strain>
    </source>
</reference>
<dbReference type="EMBL" id="AP014946">
    <property type="protein sequence ID" value="BAT58553.1"/>
    <property type="molecule type" value="Genomic_DNA"/>
</dbReference>
<dbReference type="KEGG" id="vgo:GJW-30_1_01079"/>
<feature type="domain" description="DUF5681" evidence="2">
    <location>
        <begin position="7"/>
        <end position="83"/>
    </location>
</feature>
<dbReference type="InterPro" id="IPR043736">
    <property type="entry name" value="DUF5681"/>
</dbReference>
<dbReference type="Proteomes" id="UP000236884">
    <property type="component" value="Chromosome"/>
</dbReference>
<evidence type="ECO:0000259" key="2">
    <source>
        <dbReference type="Pfam" id="PF18932"/>
    </source>
</evidence>
<keyword evidence="4" id="KW-1185">Reference proteome</keyword>
<evidence type="ECO:0000256" key="1">
    <source>
        <dbReference type="SAM" id="MobiDB-lite"/>
    </source>
</evidence>
<dbReference type="OrthoDB" id="2086138at2"/>
<protein>
    <recommendedName>
        <fullName evidence="2">DUF5681 domain-containing protein</fullName>
    </recommendedName>
</protein>